<dbReference type="AlphaFoldDB" id="A0A9Q0MBC7"/>
<feature type="compositionally biased region" description="Basic and acidic residues" evidence="6">
    <location>
        <begin position="12"/>
        <end position="24"/>
    </location>
</feature>
<feature type="transmembrane region" description="Helical" evidence="7">
    <location>
        <begin position="179"/>
        <end position="206"/>
    </location>
</feature>
<evidence type="ECO:0000256" key="4">
    <source>
        <dbReference type="ARBA" id="ARBA00022989"/>
    </source>
</evidence>
<keyword evidence="3 7" id="KW-0812">Transmembrane</keyword>
<feature type="region of interest" description="Disordered" evidence="6">
    <location>
        <begin position="588"/>
        <end position="612"/>
    </location>
</feature>
<feature type="transmembrane region" description="Helical" evidence="7">
    <location>
        <begin position="266"/>
        <end position="284"/>
    </location>
</feature>
<feature type="region of interest" description="Disordered" evidence="6">
    <location>
        <begin position="1"/>
        <end position="38"/>
    </location>
</feature>
<evidence type="ECO:0000256" key="6">
    <source>
        <dbReference type="SAM" id="MobiDB-lite"/>
    </source>
</evidence>
<comment type="subcellular location">
    <subcellularLocation>
        <location evidence="1">Membrane</location>
        <topology evidence="1">Multi-pass membrane protein</topology>
    </subcellularLocation>
</comment>
<dbReference type="PANTHER" id="PTHR23302">
    <property type="entry name" value="TRANSMEMBRANE CHANNEL-RELATED"/>
    <property type="match status" value="1"/>
</dbReference>
<sequence>MSDNSEMQDPVNEEKTLKRSDSDVIRLSTSRGRRGSSSFLTSDDQVVISIMSNTGRRLSSICTASSYDQDTQVSFNEDATEEEISETIRQHKNIISNMKEQHIQMSRKLKVLNRSKNFLKRHEGELKQSKQAKDLFAKYNVYMERTINRFKRELANLIVVITPWEMRIKKIESHFGSGVASYFIFLRWVFWVNVFISVFICCFLMVPEILRGDPDPTGMRKEVENKDESLKLQVIWEFEGYLKYSPIFYGYYSKTEMTSEGYRLPLAYFLTSFCLYMFSFFCVLQKMAQNARMSRIGSKDDESTFCWKIFTGWDYMIGNGETAYNKVASLVMGLKESILEEKERKKEKQSWKRILLLIFTNTCVLALLASSAYGVVLVVQRSLEPVENPSWFRSNEVTFVVAGIGIVYPNIFDFIGSIENNHPRITLRWQLGRILILNFLNMYTLMLSLFGKVDSMTSELQQIRGNITLNRQQFDMVAVSTLATFRAKRDGRDEYPDYEMDYETTLYPPAIIYDPYEVAKIDIQMEGRAIDSTDDIESTTITTSWLSTTQTYMTNTKSERIDWNKSTTMIISNHTTSSVLISEASRLSTQSIGTSTTRERPKKMPTRRPSTRYRAGQFTTTTEMVTESTFMLQTAPSCLNVTEYKITDEDLMALNETDKNRLRKLCWETMFGQELVKLTVMDFIMVVISTLTGDFIRAIIVRYCNGCTCFFWDLEKKWPGYSDFKIAENILHLVNNQGMIWLGMFFSPGLPAINTIKLCLLMYVRSWAVLTCNIPHETVFKASRNNNFYFILLLLMLFLCTLPVSYAVVWLEPSWHCGPFSDYSRIYKILSNYIESKLNNMLNKVLDYLTSPGAVLPLLLLLILFIYYLISTVSSLKDANKELKAQLRKDKDASEATNLAGLTVDGPAAPNLGKHVRIQENEPKNDKSHLLESCDTSVLSA</sequence>
<feature type="transmembrane region" description="Helical" evidence="7">
    <location>
        <begin position="788"/>
        <end position="811"/>
    </location>
</feature>
<evidence type="ECO:0000256" key="3">
    <source>
        <dbReference type="ARBA" id="ARBA00022692"/>
    </source>
</evidence>
<evidence type="ECO:0000256" key="2">
    <source>
        <dbReference type="ARBA" id="ARBA00006510"/>
    </source>
</evidence>
<keyword evidence="4 7" id="KW-1133">Transmembrane helix</keyword>
<evidence type="ECO:0000256" key="1">
    <source>
        <dbReference type="ARBA" id="ARBA00004141"/>
    </source>
</evidence>
<dbReference type="InterPro" id="IPR038900">
    <property type="entry name" value="TMC"/>
</dbReference>
<evidence type="ECO:0000256" key="7">
    <source>
        <dbReference type="SAM" id="Phobius"/>
    </source>
</evidence>
<proteinExistence type="inferred from homology"/>
<accession>A0A9Q0MBC7</accession>
<dbReference type="Pfam" id="PF07810">
    <property type="entry name" value="TMC"/>
    <property type="match status" value="1"/>
</dbReference>
<dbReference type="GO" id="GO:0008381">
    <property type="term" value="F:mechanosensitive monoatomic ion channel activity"/>
    <property type="evidence" value="ECO:0007669"/>
    <property type="project" value="TreeGrafter"/>
</dbReference>
<dbReference type="OMA" id="IFLRWVF"/>
<feature type="transmembrane region" description="Helical" evidence="7">
    <location>
        <begin position="848"/>
        <end position="870"/>
    </location>
</feature>
<organism evidence="9 10">
    <name type="scientific">Blomia tropicalis</name>
    <name type="common">Mite</name>
    <dbReference type="NCBI Taxonomy" id="40697"/>
    <lineage>
        <taxon>Eukaryota</taxon>
        <taxon>Metazoa</taxon>
        <taxon>Ecdysozoa</taxon>
        <taxon>Arthropoda</taxon>
        <taxon>Chelicerata</taxon>
        <taxon>Arachnida</taxon>
        <taxon>Acari</taxon>
        <taxon>Acariformes</taxon>
        <taxon>Sarcoptiformes</taxon>
        <taxon>Astigmata</taxon>
        <taxon>Glycyphagoidea</taxon>
        <taxon>Echimyopodidae</taxon>
        <taxon>Blomia</taxon>
    </lineage>
</organism>
<dbReference type="InterPro" id="IPR012496">
    <property type="entry name" value="TMC_dom"/>
</dbReference>
<dbReference type="EMBL" id="JAPWDV010000001">
    <property type="protein sequence ID" value="KAJ6222781.1"/>
    <property type="molecule type" value="Genomic_DNA"/>
</dbReference>
<name>A0A9Q0MBC7_BLOTA</name>
<dbReference type="GO" id="GO:0005886">
    <property type="term" value="C:plasma membrane"/>
    <property type="evidence" value="ECO:0007669"/>
    <property type="project" value="InterPro"/>
</dbReference>
<keyword evidence="10" id="KW-1185">Reference proteome</keyword>
<protein>
    <recommendedName>
        <fullName evidence="8">TMC domain-containing protein</fullName>
    </recommendedName>
</protein>
<dbReference type="PANTHER" id="PTHR23302:SF40">
    <property type="entry name" value="TRANSMEMBRANE CHANNEL-LIKE PROTEIN"/>
    <property type="match status" value="1"/>
</dbReference>
<evidence type="ECO:0000313" key="9">
    <source>
        <dbReference type="EMBL" id="KAJ6222781.1"/>
    </source>
</evidence>
<feature type="compositionally biased region" description="Basic residues" evidence="6">
    <location>
        <begin position="600"/>
        <end position="611"/>
    </location>
</feature>
<comment type="caution">
    <text evidence="9">The sequence shown here is derived from an EMBL/GenBank/DDBJ whole genome shotgun (WGS) entry which is preliminary data.</text>
</comment>
<evidence type="ECO:0000259" key="8">
    <source>
        <dbReference type="Pfam" id="PF07810"/>
    </source>
</evidence>
<gene>
    <name evidence="9" type="ORF">RDWZM_001326</name>
</gene>
<reference evidence="9" key="1">
    <citation type="submission" date="2022-12" db="EMBL/GenBank/DDBJ databases">
        <title>Genome assemblies of Blomia tropicalis.</title>
        <authorList>
            <person name="Cui Y."/>
        </authorList>
    </citation>
    <scope>NUCLEOTIDE SEQUENCE</scope>
    <source>
        <tissue evidence="9">Adult mites</tissue>
    </source>
</reference>
<feature type="transmembrane region" description="Helical" evidence="7">
    <location>
        <begin position="430"/>
        <end position="451"/>
    </location>
</feature>
<evidence type="ECO:0000313" key="10">
    <source>
        <dbReference type="Proteomes" id="UP001142055"/>
    </source>
</evidence>
<comment type="similarity">
    <text evidence="2">Belongs to the TMC family.</text>
</comment>
<keyword evidence="5 7" id="KW-0472">Membrane</keyword>
<dbReference type="Proteomes" id="UP001142055">
    <property type="component" value="Chromosome 1"/>
</dbReference>
<feature type="transmembrane region" description="Helical" evidence="7">
    <location>
        <begin position="354"/>
        <end position="379"/>
    </location>
</feature>
<feature type="compositionally biased region" description="Low complexity" evidence="6">
    <location>
        <begin position="26"/>
        <end position="38"/>
    </location>
</feature>
<feature type="domain" description="TMC" evidence="8">
    <location>
        <begin position="666"/>
        <end position="783"/>
    </location>
</feature>
<evidence type="ECO:0000256" key="5">
    <source>
        <dbReference type="ARBA" id="ARBA00023136"/>
    </source>
</evidence>
<feature type="transmembrane region" description="Helical" evidence="7">
    <location>
        <begin position="399"/>
        <end position="418"/>
    </location>
</feature>